<dbReference type="EMBL" id="JABANM010032250">
    <property type="protein sequence ID" value="KAF4703250.1"/>
    <property type="molecule type" value="Genomic_DNA"/>
</dbReference>
<dbReference type="Proteomes" id="UP000574390">
    <property type="component" value="Unassembled WGS sequence"/>
</dbReference>
<comment type="caution">
    <text evidence="2">The sequence shown here is derived from an EMBL/GenBank/DDBJ whole genome shotgun (WGS) entry which is preliminary data.</text>
</comment>
<sequence>CECHTRPDEVARISADMYQGEARDSKTVWLILEPSRREVVLEYETINGRDPEFWDRNPSDSRGASKPESDSDALTGGKINAKKKGKRGVKMAKSIIKGPKGKIKGKFARAYATL</sequence>
<feature type="compositionally biased region" description="Basic residues" evidence="1">
    <location>
        <begin position="80"/>
        <end position="90"/>
    </location>
</feature>
<feature type="non-terminal residue" evidence="2">
    <location>
        <position position="114"/>
    </location>
</feature>
<name>A0A7J6Q6Q3_PEROL</name>
<evidence type="ECO:0000256" key="1">
    <source>
        <dbReference type="SAM" id="MobiDB-lite"/>
    </source>
</evidence>
<reference evidence="2 3" key="1">
    <citation type="submission" date="2020-04" db="EMBL/GenBank/DDBJ databases">
        <title>Perkinsus olseni comparative genomics.</title>
        <authorList>
            <person name="Bogema D.R."/>
        </authorList>
    </citation>
    <scope>NUCLEOTIDE SEQUENCE [LARGE SCALE GENOMIC DNA]</scope>
    <source>
        <strain evidence="2">ATCC PRA-205</strain>
    </source>
</reference>
<feature type="non-terminal residue" evidence="2">
    <location>
        <position position="1"/>
    </location>
</feature>
<dbReference type="AlphaFoldDB" id="A0A7J6Q6Q3"/>
<protein>
    <submittedName>
        <fullName evidence="2">Uncharacterized protein</fullName>
    </submittedName>
</protein>
<feature type="region of interest" description="Disordered" evidence="1">
    <location>
        <begin position="49"/>
        <end position="91"/>
    </location>
</feature>
<gene>
    <name evidence="2" type="ORF">FOZ62_018342</name>
</gene>
<evidence type="ECO:0000313" key="2">
    <source>
        <dbReference type="EMBL" id="KAF4703250.1"/>
    </source>
</evidence>
<proteinExistence type="predicted"/>
<feature type="compositionally biased region" description="Basic and acidic residues" evidence="1">
    <location>
        <begin position="49"/>
        <end position="69"/>
    </location>
</feature>
<accession>A0A7J6Q6Q3</accession>
<evidence type="ECO:0000313" key="3">
    <source>
        <dbReference type="Proteomes" id="UP000574390"/>
    </source>
</evidence>
<organism evidence="2 3">
    <name type="scientific">Perkinsus olseni</name>
    <name type="common">Perkinsus atlanticus</name>
    <dbReference type="NCBI Taxonomy" id="32597"/>
    <lineage>
        <taxon>Eukaryota</taxon>
        <taxon>Sar</taxon>
        <taxon>Alveolata</taxon>
        <taxon>Perkinsozoa</taxon>
        <taxon>Perkinsea</taxon>
        <taxon>Perkinsida</taxon>
        <taxon>Perkinsidae</taxon>
        <taxon>Perkinsus</taxon>
    </lineage>
</organism>